<dbReference type="GO" id="GO:0003729">
    <property type="term" value="F:mRNA binding"/>
    <property type="evidence" value="ECO:0007669"/>
    <property type="project" value="TreeGrafter"/>
</dbReference>
<evidence type="ECO:0000256" key="3">
    <source>
        <dbReference type="PROSITE-ProRule" id="PRU00708"/>
    </source>
</evidence>
<evidence type="ECO:0000256" key="1">
    <source>
        <dbReference type="ARBA" id="ARBA00007626"/>
    </source>
</evidence>
<comment type="caution">
    <text evidence="4">The sequence shown here is derived from an EMBL/GenBank/DDBJ whole genome shotgun (WGS) entry which is preliminary data.</text>
</comment>
<keyword evidence="2" id="KW-0677">Repeat</keyword>
<organism evidence="4 5">
    <name type="scientific">Nepenthes gracilis</name>
    <name type="common">Slender pitcher plant</name>
    <dbReference type="NCBI Taxonomy" id="150966"/>
    <lineage>
        <taxon>Eukaryota</taxon>
        <taxon>Viridiplantae</taxon>
        <taxon>Streptophyta</taxon>
        <taxon>Embryophyta</taxon>
        <taxon>Tracheophyta</taxon>
        <taxon>Spermatophyta</taxon>
        <taxon>Magnoliopsida</taxon>
        <taxon>eudicotyledons</taxon>
        <taxon>Gunneridae</taxon>
        <taxon>Pentapetalae</taxon>
        <taxon>Caryophyllales</taxon>
        <taxon>Nepenthaceae</taxon>
        <taxon>Nepenthes</taxon>
    </lineage>
</organism>
<dbReference type="PANTHER" id="PTHR47933:SF24">
    <property type="entry name" value="OS05G0207200 PROTEIN"/>
    <property type="match status" value="1"/>
</dbReference>
<gene>
    <name evidence="4" type="ORF">Nepgr_026105</name>
</gene>
<dbReference type="PROSITE" id="PS51375">
    <property type="entry name" value="PPR"/>
    <property type="match status" value="6"/>
</dbReference>
<feature type="repeat" description="PPR" evidence="3">
    <location>
        <begin position="257"/>
        <end position="291"/>
    </location>
</feature>
<dbReference type="Pfam" id="PF01535">
    <property type="entry name" value="PPR"/>
    <property type="match status" value="1"/>
</dbReference>
<dbReference type="NCBIfam" id="TIGR00756">
    <property type="entry name" value="PPR"/>
    <property type="match status" value="7"/>
</dbReference>
<name>A0AAD3T7M5_NEPGR</name>
<dbReference type="InterPro" id="IPR051240">
    <property type="entry name" value="Mito_RNA-Proc/Resp"/>
</dbReference>
<sequence>MEKLKIVSPFRLSSLLRLQEDPKLALQLFLNPKPNPNSSTKPFRYTRLCYDLVITKLGRAKMFDELDQILSKLKLERRFTATEIIFCNVITYYARARLPEKALEIYDQIPSFGCHRTVKSLNSLLNGLLICGEFDKMQRIFVSIDRFACPDACTFNIMINASRVRGDMDGARNLFDEMRQRGFRPNPVTFATLISGLCENSMLKEAFRLKKDMLRVYRVKPNGSVYASLIKGLCRVNELTLAFKLKDEMLENKILLDSAIYTTLISGLFKAGRKAEVLGVLEEMRRNGCEHDTATYNALIAGFCGEEDFDWALRMVNKMGGKACKPDVITYNTLIGGYCKAGRLQEAMDIFEDMPRRGCSPDVVSYRILLDGLLGGFASKEAAVILDEMIFKGYHPHSASITKFIDGLREEANKELLSIVVNSLAKGNLIDPSSWKMAISTVYENDKLLNSFEVVDNLIK</sequence>
<dbReference type="Proteomes" id="UP001279734">
    <property type="component" value="Unassembled WGS sequence"/>
</dbReference>
<accession>A0AAD3T7M5</accession>
<dbReference type="InterPro" id="IPR011990">
    <property type="entry name" value="TPR-like_helical_dom_sf"/>
</dbReference>
<dbReference type="EMBL" id="BSYO01000027">
    <property type="protein sequence ID" value="GMH24262.1"/>
    <property type="molecule type" value="Genomic_DNA"/>
</dbReference>
<dbReference type="Pfam" id="PF13041">
    <property type="entry name" value="PPR_2"/>
    <property type="match status" value="3"/>
</dbReference>
<protein>
    <recommendedName>
        <fullName evidence="6">Pentatricopeptide repeat-containing protein</fullName>
    </recommendedName>
</protein>
<evidence type="ECO:0000313" key="4">
    <source>
        <dbReference type="EMBL" id="GMH24262.1"/>
    </source>
</evidence>
<feature type="repeat" description="PPR" evidence="3">
    <location>
        <begin position="327"/>
        <end position="361"/>
    </location>
</feature>
<dbReference type="InterPro" id="IPR002885">
    <property type="entry name" value="PPR_rpt"/>
</dbReference>
<reference evidence="4" key="1">
    <citation type="submission" date="2023-05" db="EMBL/GenBank/DDBJ databases">
        <title>Nepenthes gracilis genome sequencing.</title>
        <authorList>
            <person name="Fukushima K."/>
        </authorList>
    </citation>
    <scope>NUCLEOTIDE SEQUENCE</scope>
    <source>
        <strain evidence="4">SING2019-196</strain>
    </source>
</reference>
<evidence type="ECO:0000313" key="5">
    <source>
        <dbReference type="Proteomes" id="UP001279734"/>
    </source>
</evidence>
<feature type="repeat" description="PPR" evidence="3">
    <location>
        <begin position="186"/>
        <end position="221"/>
    </location>
</feature>
<dbReference type="AlphaFoldDB" id="A0AAD3T7M5"/>
<evidence type="ECO:0008006" key="6">
    <source>
        <dbReference type="Google" id="ProtNLM"/>
    </source>
</evidence>
<proteinExistence type="inferred from homology"/>
<dbReference type="Pfam" id="PF12854">
    <property type="entry name" value="PPR_1"/>
    <property type="match status" value="1"/>
</dbReference>
<feature type="repeat" description="PPR" evidence="3">
    <location>
        <begin position="151"/>
        <end position="185"/>
    </location>
</feature>
<dbReference type="PANTHER" id="PTHR47933">
    <property type="entry name" value="PENTATRICOPEPTIDE REPEAT-CONTAINING PROTEIN 1, MITOCHONDRIAL"/>
    <property type="match status" value="1"/>
</dbReference>
<comment type="similarity">
    <text evidence="1">Belongs to the PPR family. P subfamily.</text>
</comment>
<dbReference type="Gene3D" id="1.25.40.10">
    <property type="entry name" value="Tetratricopeptide repeat domain"/>
    <property type="match status" value="3"/>
</dbReference>
<keyword evidence="5" id="KW-1185">Reference proteome</keyword>
<feature type="repeat" description="PPR" evidence="3">
    <location>
        <begin position="292"/>
        <end position="326"/>
    </location>
</feature>
<evidence type="ECO:0000256" key="2">
    <source>
        <dbReference type="ARBA" id="ARBA00022737"/>
    </source>
</evidence>
<feature type="repeat" description="PPR" evidence="3">
    <location>
        <begin position="222"/>
        <end position="256"/>
    </location>
</feature>